<organism evidence="2 3">
    <name type="scientific">Phytophthora nicotianae</name>
    <name type="common">Potato buckeye rot agent</name>
    <name type="synonym">Phytophthora parasitica</name>
    <dbReference type="NCBI Taxonomy" id="4792"/>
    <lineage>
        <taxon>Eukaryota</taxon>
        <taxon>Sar</taxon>
        <taxon>Stramenopiles</taxon>
        <taxon>Oomycota</taxon>
        <taxon>Peronosporomycetes</taxon>
        <taxon>Peronosporales</taxon>
        <taxon>Peronosporaceae</taxon>
        <taxon>Phytophthora</taxon>
    </lineage>
</organism>
<feature type="region of interest" description="Disordered" evidence="1">
    <location>
        <begin position="231"/>
        <end position="285"/>
    </location>
</feature>
<dbReference type="AlphaFoldDB" id="A0A0W8DBQ6"/>
<reference evidence="2 3" key="1">
    <citation type="submission" date="2015-11" db="EMBL/GenBank/DDBJ databases">
        <title>Genomes and virulence difference between two physiological races of Phytophthora nicotianae.</title>
        <authorList>
            <person name="Liu H."/>
            <person name="Ma X."/>
            <person name="Yu H."/>
            <person name="Fang D."/>
            <person name="Li Y."/>
            <person name="Wang X."/>
            <person name="Wang W."/>
            <person name="Dong Y."/>
            <person name="Xiao B."/>
        </authorList>
    </citation>
    <scope>NUCLEOTIDE SEQUENCE [LARGE SCALE GENOMIC DNA]</scope>
    <source>
        <strain evidence="3">race 1</strain>
    </source>
</reference>
<sequence>MRNASSTDEPPHPTPPTPRQYRSPTMSSPVLLETPQSSLHRPKPTRKLDSRRTGRCVRRDAAAPYTRTRSANSGDRRRSKSHASPELEKLHSFLRAAQPDDVFVPAQWPWDVAHLREMYNPLATIFPAVQHHGWCDCSSPCRADSCRNSLMHIYCNVNSCPYEGLCGNGAKRALEEDKDTQEASFAKAKRVRAMKATTALKSQLDGLENAANNTRGSILETILLLREENERKAEARREEEEQRRRNDLAAMENRRLAERAEAEERRRTEKQEMEERARRDREEARARTQELLMLIGALTKKS</sequence>
<comment type="caution">
    <text evidence="2">The sequence shown here is derived from an EMBL/GenBank/DDBJ whole genome shotgun (WGS) entry which is preliminary data.</text>
</comment>
<evidence type="ECO:0000256" key="1">
    <source>
        <dbReference type="SAM" id="MobiDB-lite"/>
    </source>
</evidence>
<dbReference type="PANTHER" id="PTHR34409">
    <property type="entry name" value="SET DOMAIN-CONTAINING PROTEIN"/>
    <property type="match status" value="1"/>
</dbReference>
<dbReference type="PANTHER" id="PTHR34409:SF1">
    <property type="entry name" value="MYB-LIKE DOMAIN-CONTAINING PROTEIN"/>
    <property type="match status" value="1"/>
</dbReference>
<dbReference type="EMBL" id="LNFP01000373">
    <property type="protein sequence ID" value="KUF93596.1"/>
    <property type="molecule type" value="Genomic_DNA"/>
</dbReference>
<proteinExistence type="predicted"/>
<gene>
    <name evidence="2" type="ORF">AM588_10005035</name>
</gene>
<feature type="compositionally biased region" description="Basic and acidic residues" evidence="1">
    <location>
        <begin position="46"/>
        <end position="61"/>
    </location>
</feature>
<dbReference type="Proteomes" id="UP000054636">
    <property type="component" value="Unassembled WGS sequence"/>
</dbReference>
<protein>
    <submittedName>
        <fullName evidence="2">Uncharacterized protein</fullName>
    </submittedName>
</protein>
<feature type="region of interest" description="Disordered" evidence="1">
    <location>
        <begin position="1"/>
        <end position="86"/>
    </location>
</feature>
<evidence type="ECO:0000313" key="3">
    <source>
        <dbReference type="Proteomes" id="UP000054636"/>
    </source>
</evidence>
<accession>A0A0W8DBQ6</accession>
<evidence type="ECO:0000313" key="2">
    <source>
        <dbReference type="EMBL" id="KUF93596.1"/>
    </source>
</evidence>
<feature type="compositionally biased region" description="Polar residues" evidence="1">
    <location>
        <begin position="20"/>
        <end position="39"/>
    </location>
</feature>
<name>A0A0W8DBQ6_PHYNI</name>